<dbReference type="VEuPathDB" id="TrichDB:TRFO_13893"/>
<dbReference type="GeneID" id="94832223"/>
<evidence type="ECO:0000313" key="2">
    <source>
        <dbReference type="EMBL" id="OHT15724.1"/>
    </source>
</evidence>
<dbReference type="OrthoDB" id="10533751at2759"/>
<dbReference type="Proteomes" id="UP000179807">
    <property type="component" value="Unassembled WGS sequence"/>
</dbReference>
<dbReference type="RefSeq" id="XP_068368860.1">
    <property type="nucleotide sequence ID" value="XM_068497519.1"/>
</dbReference>
<proteinExistence type="predicted"/>
<evidence type="ECO:0000313" key="3">
    <source>
        <dbReference type="Proteomes" id="UP000179807"/>
    </source>
</evidence>
<feature type="transmembrane region" description="Helical" evidence="1">
    <location>
        <begin position="335"/>
        <end position="355"/>
    </location>
</feature>
<sequence>MILPFIIALYSRNSFGIGRFSSDEAENLPYIIIPYYNYQTEIIEIAKDFIAETETNKSFVVASIDCDQFKTVCSDMDLKPSHLYVSYPPHNRAKQSNRKITPKNIRQLASDLSVSGLYNFSQQDEILEAANDCPLFCLVARSNAGDLEVKLPIVKELAHLFAHRNVRFAFVTDFALYEKYAHHPLTAFVFISPGNKHATHRGDFTLQSLAEFVTQFEQPVWGPPLPPKNPALVMVGKALNNETVEEFRNYQNRIPMVFINNEEDSIRARTICKDEDSCLAAVDFKKFRSVVIPNNIHTEEKIKILNDLNNIWNNQTLQEKVIDQIYTAINMNINTTIACGIAAFIVIGLTGLFFIDKKREIVDNRKPAKPKTK</sequence>
<gene>
    <name evidence="2" type="ORF">TRFO_13893</name>
</gene>
<dbReference type="EMBL" id="MLAK01000197">
    <property type="protein sequence ID" value="OHT15724.1"/>
    <property type="molecule type" value="Genomic_DNA"/>
</dbReference>
<evidence type="ECO:0008006" key="4">
    <source>
        <dbReference type="Google" id="ProtNLM"/>
    </source>
</evidence>
<organism evidence="2 3">
    <name type="scientific">Tritrichomonas foetus</name>
    <dbReference type="NCBI Taxonomy" id="1144522"/>
    <lineage>
        <taxon>Eukaryota</taxon>
        <taxon>Metamonada</taxon>
        <taxon>Parabasalia</taxon>
        <taxon>Tritrichomonadida</taxon>
        <taxon>Tritrichomonadidae</taxon>
        <taxon>Tritrichomonas</taxon>
    </lineage>
</organism>
<name>A0A1J4L184_9EUKA</name>
<keyword evidence="3" id="KW-1185">Reference proteome</keyword>
<dbReference type="AlphaFoldDB" id="A0A1J4L184"/>
<keyword evidence="1" id="KW-1133">Transmembrane helix</keyword>
<comment type="caution">
    <text evidence="2">The sequence shown here is derived from an EMBL/GenBank/DDBJ whole genome shotgun (WGS) entry which is preliminary data.</text>
</comment>
<reference evidence="2" key="1">
    <citation type="submission" date="2016-10" db="EMBL/GenBank/DDBJ databases">
        <authorList>
            <person name="Benchimol M."/>
            <person name="Almeida L.G."/>
            <person name="Vasconcelos A.T."/>
            <person name="Perreira-Neves A."/>
            <person name="Rosa I.A."/>
            <person name="Tasca T."/>
            <person name="Bogo M.R."/>
            <person name="de Souza W."/>
        </authorList>
    </citation>
    <scope>NUCLEOTIDE SEQUENCE [LARGE SCALE GENOMIC DNA]</scope>
    <source>
        <strain evidence="2">K</strain>
    </source>
</reference>
<protein>
    <recommendedName>
        <fullName evidence="4">Thioredoxin domain-containing protein</fullName>
    </recommendedName>
</protein>
<accession>A0A1J4L184</accession>
<evidence type="ECO:0000256" key="1">
    <source>
        <dbReference type="SAM" id="Phobius"/>
    </source>
</evidence>
<keyword evidence="1" id="KW-0812">Transmembrane</keyword>
<keyword evidence="1" id="KW-0472">Membrane</keyword>